<name>A0A841R9X6_9SPIO</name>
<feature type="domain" description="AB hydrolase-1" evidence="2">
    <location>
        <begin position="80"/>
        <end position="323"/>
    </location>
</feature>
<dbReference type="PRINTS" id="PR00111">
    <property type="entry name" value="ABHYDROLASE"/>
</dbReference>
<dbReference type="InterPro" id="IPR029058">
    <property type="entry name" value="AB_hydrolase_fold"/>
</dbReference>
<dbReference type="Proteomes" id="UP000587760">
    <property type="component" value="Unassembled WGS sequence"/>
</dbReference>
<sequence length="339" mass="37967">MKKKLIKRILLIIAIVIASLALLAVIVPLFISPSPLEDVVSVEEVQRNDSRFVTIPFEGTDGIEIHYREKGGADKDEPVFVLLHGSMYNLYSWDRVMDFFGSMGRVIAYDQVPYGLSEKMISGDWSGANPYTQEAAVDQLVALLDEFDLDQVYLVGSSYGGTLAVRTALEHEERVAGMILVDAAVFVSETMPEWLLESRQMENIGPLFARMMGNNVPFYESCYADPAFFNGKRKEDTMILTKVENWDAALWQYLKAWGAETYDFESRISSIDVPVLVISGSEDAIVPVEDSVKLDRLLPESKLEIINGAGHMPHEESPEKFIDIVTPWIDEVINSEASL</sequence>
<accession>A0A841R9X6</accession>
<dbReference type="PANTHER" id="PTHR43689">
    <property type="entry name" value="HYDROLASE"/>
    <property type="match status" value="1"/>
</dbReference>
<evidence type="ECO:0000259" key="2">
    <source>
        <dbReference type="Pfam" id="PF12697"/>
    </source>
</evidence>
<evidence type="ECO:0000313" key="4">
    <source>
        <dbReference type="Proteomes" id="UP000587760"/>
    </source>
</evidence>
<dbReference type="PANTHER" id="PTHR43689:SF8">
    <property type="entry name" value="ALPHA_BETA-HYDROLASES SUPERFAMILY PROTEIN"/>
    <property type="match status" value="1"/>
</dbReference>
<dbReference type="Gene3D" id="3.40.50.1820">
    <property type="entry name" value="alpha/beta hydrolase"/>
    <property type="match status" value="1"/>
</dbReference>
<keyword evidence="1" id="KW-0472">Membrane</keyword>
<dbReference type="AlphaFoldDB" id="A0A841R9X6"/>
<comment type="caution">
    <text evidence="3">The sequence shown here is derived from an EMBL/GenBank/DDBJ whole genome shotgun (WGS) entry which is preliminary data.</text>
</comment>
<dbReference type="InterPro" id="IPR000073">
    <property type="entry name" value="AB_hydrolase_1"/>
</dbReference>
<proteinExistence type="predicted"/>
<keyword evidence="1" id="KW-0812">Transmembrane</keyword>
<dbReference type="RefSeq" id="WP_184744801.1">
    <property type="nucleotide sequence ID" value="NZ_JACHGJ010000002.1"/>
</dbReference>
<keyword evidence="1" id="KW-1133">Transmembrane helix</keyword>
<gene>
    <name evidence="3" type="ORF">HNR50_001166</name>
</gene>
<dbReference type="EMBL" id="JACHGJ010000002">
    <property type="protein sequence ID" value="MBB6479508.1"/>
    <property type="molecule type" value="Genomic_DNA"/>
</dbReference>
<dbReference type="SUPFAM" id="SSF53474">
    <property type="entry name" value="alpha/beta-Hydrolases"/>
    <property type="match status" value="1"/>
</dbReference>
<organism evidence="3 4">
    <name type="scientific">Spirochaeta isovalerica</name>
    <dbReference type="NCBI Taxonomy" id="150"/>
    <lineage>
        <taxon>Bacteria</taxon>
        <taxon>Pseudomonadati</taxon>
        <taxon>Spirochaetota</taxon>
        <taxon>Spirochaetia</taxon>
        <taxon>Spirochaetales</taxon>
        <taxon>Spirochaetaceae</taxon>
        <taxon>Spirochaeta</taxon>
    </lineage>
</organism>
<reference evidence="3 4" key="1">
    <citation type="submission" date="2020-08" db="EMBL/GenBank/DDBJ databases">
        <title>Genomic Encyclopedia of Type Strains, Phase IV (KMG-IV): sequencing the most valuable type-strain genomes for metagenomic binning, comparative biology and taxonomic classification.</title>
        <authorList>
            <person name="Goeker M."/>
        </authorList>
    </citation>
    <scope>NUCLEOTIDE SEQUENCE [LARGE SCALE GENOMIC DNA]</scope>
    <source>
        <strain evidence="3 4">DSM 2461</strain>
    </source>
</reference>
<evidence type="ECO:0000313" key="3">
    <source>
        <dbReference type="EMBL" id="MBB6479508.1"/>
    </source>
</evidence>
<feature type="transmembrane region" description="Helical" evidence="1">
    <location>
        <begin position="9"/>
        <end position="31"/>
    </location>
</feature>
<keyword evidence="4" id="KW-1185">Reference proteome</keyword>
<evidence type="ECO:0000256" key="1">
    <source>
        <dbReference type="SAM" id="Phobius"/>
    </source>
</evidence>
<dbReference type="Pfam" id="PF12697">
    <property type="entry name" value="Abhydrolase_6"/>
    <property type="match status" value="1"/>
</dbReference>
<protein>
    <submittedName>
        <fullName evidence="3">Pimeloyl-ACP methyl ester carboxylesterase</fullName>
    </submittedName>
</protein>